<organism evidence="1">
    <name type="scientific">marine metagenome</name>
    <dbReference type="NCBI Taxonomy" id="408172"/>
    <lineage>
        <taxon>unclassified sequences</taxon>
        <taxon>metagenomes</taxon>
        <taxon>ecological metagenomes</taxon>
    </lineage>
</organism>
<dbReference type="AlphaFoldDB" id="A0A382JRG9"/>
<feature type="non-terminal residue" evidence="1">
    <location>
        <position position="56"/>
    </location>
</feature>
<name>A0A382JRG9_9ZZZZ</name>
<accession>A0A382JRG9</accession>
<protein>
    <submittedName>
        <fullName evidence="1">Uncharacterized protein</fullName>
    </submittedName>
</protein>
<evidence type="ECO:0000313" key="1">
    <source>
        <dbReference type="EMBL" id="SVC13922.1"/>
    </source>
</evidence>
<reference evidence="1" key="1">
    <citation type="submission" date="2018-05" db="EMBL/GenBank/DDBJ databases">
        <authorList>
            <person name="Lanie J.A."/>
            <person name="Ng W.-L."/>
            <person name="Kazmierczak K.M."/>
            <person name="Andrzejewski T.M."/>
            <person name="Davidsen T.M."/>
            <person name="Wayne K.J."/>
            <person name="Tettelin H."/>
            <person name="Glass J.I."/>
            <person name="Rusch D."/>
            <person name="Podicherti R."/>
            <person name="Tsui H.-C.T."/>
            <person name="Winkler M.E."/>
        </authorList>
    </citation>
    <scope>NUCLEOTIDE SEQUENCE</scope>
</reference>
<proteinExistence type="predicted"/>
<sequence length="56" mass="6494">MASGVETAVRVDRLGKKFRLTHDRNWTLKATVMAGHRTRYEEFWALRDVTFDVPTG</sequence>
<gene>
    <name evidence="1" type="ORF">METZ01_LOCUS266776</name>
</gene>
<dbReference type="EMBL" id="UINC01075591">
    <property type="protein sequence ID" value="SVC13922.1"/>
    <property type="molecule type" value="Genomic_DNA"/>
</dbReference>